<evidence type="ECO:0000256" key="6">
    <source>
        <dbReference type="ARBA" id="ARBA00022840"/>
    </source>
</evidence>
<dbReference type="Gene3D" id="2.60.200.20">
    <property type="match status" value="1"/>
</dbReference>
<dbReference type="PANTHER" id="PTHR43289">
    <property type="entry name" value="MITOGEN-ACTIVATED PROTEIN KINASE KINASE KINASE 20-RELATED"/>
    <property type="match status" value="1"/>
</dbReference>
<dbReference type="PROSITE" id="PS00108">
    <property type="entry name" value="PROTEIN_KINASE_ST"/>
    <property type="match status" value="1"/>
</dbReference>
<dbReference type="FunFam" id="1.10.510.10:FF:000021">
    <property type="entry name" value="Serine/threonine protein kinase"/>
    <property type="match status" value="1"/>
</dbReference>
<accession>A0A8J3IID9</accession>
<keyword evidence="3" id="KW-0808">Transferase</keyword>
<feature type="domain" description="FHA" evidence="8">
    <location>
        <begin position="331"/>
        <end position="385"/>
    </location>
</feature>
<evidence type="ECO:0000256" key="4">
    <source>
        <dbReference type="ARBA" id="ARBA00022741"/>
    </source>
</evidence>
<evidence type="ECO:0000256" key="1">
    <source>
        <dbReference type="ARBA" id="ARBA00012513"/>
    </source>
</evidence>
<dbReference type="Gene3D" id="3.30.200.20">
    <property type="entry name" value="Phosphorylase Kinase, domain 1"/>
    <property type="match status" value="1"/>
</dbReference>
<evidence type="ECO:0000256" key="5">
    <source>
        <dbReference type="ARBA" id="ARBA00022777"/>
    </source>
</evidence>
<dbReference type="GO" id="GO:0004674">
    <property type="term" value="F:protein serine/threonine kinase activity"/>
    <property type="evidence" value="ECO:0007669"/>
    <property type="project" value="UniProtKB-KW"/>
</dbReference>
<dbReference type="EC" id="2.7.11.1" evidence="1"/>
<dbReference type="PROSITE" id="PS50006">
    <property type="entry name" value="FHA_DOMAIN"/>
    <property type="match status" value="1"/>
</dbReference>
<keyword evidence="6" id="KW-0067">ATP-binding</keyword>
<dbReference type="PANTHER" id="PTHR43289:SF6">
    <property type="entry name" value="SERINE_THREONINE-PROTEIN KINASE NEKL-3"/>
    <property type="match status" value="1"/>
</dbReference>
<evidence type="ECO:0000259" key="9">
    <source>
        <dbReference type="PROSITE" id="PS50011"/>
    </source>
</evidence>
<evidence type="ECO:0000256" key="2">
    <source>
        <dbReference type="ARBA" id="ARBA00022527"/>
    </source>
</evidence>
<feature type="region of interest" description="Disordered" evidence="7">
    <location>
        <begin position="284"/>
        <end position="310"/>
    </location>
</feature>
<dbReference type="AlphaFoldDB" id="A0A8J3IID9"/>
<evidence type="ECO:0000256" key="7">
    <source>
        <dbReference type="SAM" id="MobiDB-lite"/>
    </source>
</evidence>
<evidence type="ECO:0000313" key="11">
    <source>
        <dbReference type="Proteomes" id="UP000597444"/>
    </source>
</evidence>
<dbReference type="InterPro" id="IPR008271">
    <property type="entry name" value="Ser/Thr_kinase_AS"/>
</dbReference>
<dbReference type="InterPro" id="IPR011009">
    <property type="entry name" value="Kinase-like_dom_sf"/>
</dbReference>
<reference evidence="10" key="1">
    <citation type="submission" date="2020-10" db="EMBL/GenBank/DDBJ databases">
        <title>Taxonomic study of unclassified bacteria belonging to the class Ktedonobacteria.</title>
        <authorList>
            <person name="Yabe S."/>
            <person name="Wang C.M."/>
            <person name="Zheng Y."/>
            <person name="Sakai Y."/>
            <person name="Cavaletti L."/>
            <person name="Monciardini P."/>
            <person name="Donadio S."/>
        </authorList>
    </citation>
    <scope>NUCLEOTIDE SEQUENCE</scope>
    <source>
        <strain evidence="10">ID150040</strain>
    </source>
</reference>
<dbReference type="Pfam" id="PF00498">
    <property type="entry name" value="FHA"/>
    <property type="match status" value="1"/>
</dbReference>
<name>A0A8J3IID9_9CHLR</name>
<dbReference type="Pfam" id="PF00069">
    <property type="entry name" value="Pkinase"/>
    <property type="match status" value="1"/>
</dbReference>
<dbReference type="GO" id="GO:0005524">
    <property type="term" value="F:ATP binding"/>
    <property type="evidence" value="ECO:0007669"/>
    <property type="project" value="UniProtKB-KW"/>
</dbReference>
<comment type="caution">
    <text evidence="10">The sequence shown here is derived from an EMBL/GenBank/DDBJ whole genome shotgun (WGS) entry which is preliminary data.</text>
</comment>
<feature type="domain" description="Protein kinase" evidence="9">
    <location>
        <begin position="14"/>
        <end position="278"/>
    </location>
</feature>
<protein>
    <recommendedName>
        <fullName evidence="1">non-specific serine/threonine protein kinase</fullName>
        <ecNumber evidence="1">2.7.11.1</ecNumber>
    </recommendedName>
</protein>
<dbReference type="InterPro" id="IPR000719">
    <property type="entry name" value="Prot_kinase_dom"/>
</dbReference>
<gene>
    <name evidence="10" type="ORF">KSF_020550</name>
</gene>
<evidence type="ECO:0000313" key="10">
    <source>
        <dbReference type="EMBL" id="GHO92007.1"/>
    </source>
</evidence>
<keyword evidence="4" id="KW-0547">Nucleotide-binding</keyword>
<evidence type="ECO:0000259" key="8">
    <source>
        <dbReference type="PROSITE" id="PS50006"/>
    </source>
</evidence>
<dbReference type="Proteomes" id="UP000597444">
    <property type="component" value="Unassembled WGS sequence"/>
</dbReference>
<keyword evidence="11" id="KW-1185">Reference proteome</keyword>
<dbReference type="SMART" id="SM00220">
    <property type="entry name" value="S_TKc"/>
    <property type="match status" value="1"/>
</dbReference>
<sequence>MNGDMIGRVIKGRYKLIDERGRGSFATVYVARDLENNHIYAVKVMHLELSNDGELLARFQREAHILLNLSDSHIVRIMDYGNDNNMHYIVMDYIDGQSLKYYMINDGPMDPLRSLNYTHQIAEGLSTANKQGVVHRDIKPQNILINSNDMVKITDFGLARSRETVTLTQSNVFMGTAYYISPEQAESGRSADTRSDLYSVATVLFEMLTGHPPFRGETAVDIVIKHMNEKVPSICRLRPGLPMEMDLFMQKALAKAPADRYPTPQEFMVALEQLQERIQAMPPIPRVERPGGNEQKPGNTGPQKPSVPPQKDACIIVLSSGQTIPLKGELMVVGRQDPTLGIFPEINLADKTVGRRHAYLRNQQGTYTVEDLNALNKTRLNGVILTPHEERSLKDGDVLRFGSVEVRFEYR</sequence>
<evidence type="ECO:0000256" key="3">
    <source>
        <dbReference type="ARBA" id="ARBA00022679"/>
    </source>
</evidence>
<dbReference type="SUPFAM" id="SSF56112">
    <property type="entry name" value="Protein kinase-like (PK-like)"/>
    <property type="match status" value="1"/>
</dbReference>
<dbReference type="Gene3D" id="1.10.510.10">
    <property type="entry name" value="Transferase(Phosphotransferase) domain 1"/>
    <property type="match status" value="1"/>
</dbReference>
<dbReference type="EMBL" id="BNJK01000001">
    <property type="protein sequence ID" value="GHO92007.1"/>
    <property type="molecule type" value="Genomic_DNA"/>
</dbReference>
<dbReference type="InterPro" id="IPR000253">
    <property type="entry name" value="FHA_dom"/>
</dbReference>
<dbReference type="CDD" id="cd14014">
    <property type="entry name" value="STKc_PknB_like"/>
    <property type="match status" value="1"/>
</dbReference>
<keyword evidence="5" id="KW-0418">Kinase</keyword>
<dbReference type="CDD" id="cd00060">
    <property type="entry name" value="FHA"/>
    <property type="match status" value="1"/>
</dbReference>
<dbReference type="InterPro" id="IPR008984">
    <property type="entry name" value="SMAD_FHA_dom_sf"/>
</dbReference>
<dbReference type="PROSITE" id="PS50011">
    <property type="entry name" value="PROTEIN_KINASE_DOM"/>
    <property type="match status" value="1"/>
</dbReference>
<proteinExistence type="predicted"/>
<dbReference type="SUPFAM" id="SSF49879">
    <property type="entry name" value="SMAD/FHA domain"/>
    <property type="match status" value="1"/>
</dbReference>
<keyword evidence="2" id="KW-0723">Serine/threonine-protein kinase</keyword>
<organism evidence="10 11">
    <name type="scientific">Reticulibacter mediterranei</name>
    <dbReference type="NCBI Taxonomy" id="2778369"/>
    <lineage>
        <taxon>Bacteria</taxon>
        <taxon>Bacillati</taxon>
        <taxon>Chloroflexota</taxon>
        <taxon>Ktedonobacteria</taxon>
        <taxon>Ktedonobacterales</taxon>
        <taxon>Reticulibacteraceae</taxon>
        <taxon>Reticulibacter</taxon>
    </lineage>
</organism>
<dbReference type="RefSeq" id="WP_220202870.1">
    <property type="nucleotide sequence ID" value="NZ_BNJK01000001.1"/>
</dbReference>